<dbReference type="HOGENOM" id="CLU_001265_0_1_1"/>
<dbReference type="AlphaFoldDB" id="F0XGX0"/>
<evidence type="ECO:0000256" key="1">
    <source>
        <dbReference type="ARBA" id="ARBA00004141"/>
    </source>
</evidence>
<feature type="transmembrane region" description="Helical" evidence="7">
    <location>
        <begin position="107"/>
        <end position="130"/>
    </location>
</feature>
<dbReference type="EMBL" id="GL629769">
    <property type="protein sequence ID" value="EFX02643.1"/>
    <property type="molecule type" value="Genomic_DNA"/>
</dbReference>
<feature type="transmembrane region" description="Helical" evidence="7">
    <location>
        <begin position="230"/>
        <end position="252"/>
    </location>
</feature>
<feature type="transmembrane region" description="Helical" evidence="7">
    <location>
        <begin position="137"/>
        <end position="155"/>
    </location>
</feature>
<dbReference type="PANTHER" id="PTHR43791:SF46">
    <property type="entry name" value="MAJOR FACILITATOR SUPERFAMILY (MFS) PROFILE DOMAIN-CONTAINING PROTEIN-RELATED"/>
    <property type="match status" value="1"/>
</dbReference>
<dbReference type="Pfam" id="PF07690">
    <property type="entry name" value="MFS_1"/>
    <property type="match status" value="1"/>
</dbReference>
<feature type="transmembrane region" description="Helical" evidence="7">
    <location>
        <begin position="426"/>
        <end position="447"/>
    </location>
</feature>
<feature type="region of interest" description="Disordered" evidence="6">
    <location>
        <begin position="1"/>
        <end position="44"/>
    </location>
</feature>
<evidence type="ECO:0000313" key="10">
    <source>
        <dbReference type="Proteomes" id="UP000007796"/>
    </source>
</evidence>
<dbReference type="OrthoDB" id="2985014at2759"/>
<organism evidence="10">
    <name type="scientific">Grosmannia clavigera (strain kw1407 / UAMH 11150)</name>
    <name type="common">Blue stain fungus</name>
    <name type="synonym">Graphiocladiella clavigera</name>
    <dbReference type="NCBI Taxonomy" id="655863"/>
    <lineage>
        <taxon>Eukaryota</taxon>
        <taxon>Fungi</taxon>
        <taxon>Dikarya</taxon>
        <taxon>Ascomycota</taxon>
        <taxon>Pezizomycotina</taxon>
        <taxon>Sordariomycetes</taxon>
        <taxon>Sordariomycetidae</taxon>
        <taxon>Ophiostomatales</taxon>
        <taxon>Ophiostomataceae</taxon>
        <taxon>Leptographium</taxon>
    </lineage>
</organism>
<dbReference type="InterPro" id="IPR011701">
    <property type="entry name" value="MFS"/>
</dbReference>
<name>F0XGX0_GROCL</name>
<reference evidence="9 10" key="1">
    <citation type="journal article" date="2011" name="Proc. Natl. Acad. Sci. U.S.A.">
        <title>Genome and transcriptome analyses of the mountain pine beetle-fungal symbiont Grosmannia clavigera, a lodgepole pine pathogen.</title>
        <authorList>
            <person name="DiGuistini S."/>
            <person name="Wang Y."/>
            <person name="Liao N.Y."/>
            <person name="Taylor G."/>
            <person name="Tanguay P."/>
            <person name="Feau N."/>
            <person name="Henrissat B."/>
            <person name="Chan S.K."/>
            <person name="Hesse-Orce U."/>
            <person name="Alamouti S.M."/>
            <person name="Tsui C.K.M."/>
            <person name="Docking R.T."/>
            <person name="Levasseur A."/>
            <person name="Haridas S."/>
            <person name="Robertson G."/>
            <person name="Birol I."/>
            <person name="Holt R.A."/>
            <person name="Marra M.A."/>
            <person name="Hamelin R.C."/>
            <person name="Hirst M."/>
            <person name="Jones S.J.M."/>
            <person name="Bohlmann J."/>
            <person name="Breuil C."/>
        </authorList>
    </citation>
    <scope>NUCLEOTIDE SEQUENCE [LARGE SCALE GENOMIC DNA]</scope>
    <source>
        <strain evidence="10">kw1407 / UAMH 11150</strain>
    </source>
</reference>
<protein>
    <submittedName>
        <fullName evidence="9">Major facilitator superfamily transporter</fullName>
    </submittedName>
</protein>
<dbReference type="Proteomes" id="UP000007796">
    <property type="component" value="Unassembled WGS sequence"/>
</dbReference>
<evidence type="ECO:0000256" key="2">
    <source>
        <dbReference type="ARBA" id="ARBA00022448"/>
    </source>
</evidence>
<feature type="transmembrane region" description="Helical" evidence="7">
    <location>
        <begin position="391"/>
        <end position="414"/>
    </location>
</feature>
<dbReference type="GO" id="GO:0022857">
    <property type="term" value="F:transmembrane transporter activity"/>
    <property type="evidence" value="ECO:0007669"/>
    <property type="project" value="InterPro"/>
</dbReference>
<dbReference type="GO" id="GO:0005886">
    <property type="term" value="C:plasma membrane"/>
    <property type="evidence" value="ECO:0007669"/>
    <property type="project" value="TreeGrafter"/>
</dbReference>
<dbReference type="InParanoid" id="F0XGX0"/>
<feature type="transmembrane region" description="Helical" evidence="7">
    <location>
        <begin position="197"/>
        <end position="218"/>
    </location>
</feature>
<evidence type="ECO:0000256" key="4">
    <source>
        <dbReference type="ARBA" id="ARBA00022989"/>
    </source>
</evidence>
<gene>
    <name evidence="9" type="ORF">CMQ_2572</name>
</gene>
<dbReference type="eggNOG" id="KOG2533">
    <property type="taxonomic scope" value="Eukaryota"/>
</dbReference>
<feature type="transmembrane region" description="Helical" evidence="7">
    <location>
        <begin position="459"/>
        <end position="481"/>
    </location>
</feature>
<keyword evidence="2" id="KW-0813">Transport</keyword>
<feature type="transmembrane region" description="Helical" evidence="7">
    <location>
        <begin position="167"/>
        <end position="185"/>
    </location>
</feature>
<evidence type="ECO:0000256" key="7">
    <source>
        <dbReference type="SAM" id="Phobius"/>
    </source>
</evidence>
<evidence type="ECO:0000256" key="3">
    <source>
        <dbReference type="ARBA" id="ARBA00022692"/>
    </source>
</evidence>
<dbReference type="GeneID" id="25975576"/>
<feature type="domain" description="Major facilitator superfamily (MFS) profile" evidence="8">
    <location>
        <begin position="71"/>
        <end position="484"/>
    </location>
</feature>
<accession>F0XGX0</accession>
<evidence type="ECO:0000313" key="9">
    <source>
        <dbReference type="EMBL" id="EFX02643.1"/>
    </source>
</evidence>
<comment type="subcellular location">
    <subcellularLocation>
        <location evidence="1">Membrane</location>
        <topology evidence="1">Multi-pass membrane protein</topology>
    </subcellularLocation>
</comment>
<dbReference type="FunFam" id="1.20.1250.20:FF:000068">
    <property type="entry name" value="MFS general substrate transporter"/>
    <property type="match status" value="1"/>
</dbReference>
<evidence type="ECO:0000256" key="5">
    <source>
        <dbReference type="ARBA" id="ARBA00023136"/>
    </source>
</evidence>
<keyword evidence="3 7" id="KW-0812">Transmembrane</keyword>
<dbReference type="InterPro" id="IPR020846">
    <property type="entry name" value="MFS_dom"/>
</dbReference>
<feature type="compositionally biased region" description="Polar residues" evidence="6">
    <location>
        <begin position="1"/>
        <end position="11"/>
    </location>
</feature>
<feature type="transmembrane region" description="Helical" evidence="7">
    <location>
        <begin position="69"/>
        <end position="87"/>
    </location>
</feature>
<dbReference type="PROSITE" id="PS50850">
    <property type="entry name" value="MFS"/>
    <property type="match status" value="1"/>
</dbReference>
<keyword evidence="5 7" id="KW-0472">Membrane</keyword>
<feature type="transmembrane region" description="Helical" evidence="7">
    <location>
        <begin position="365"/>
        <end position="385"/>
    </location>
</feature>
<sequence length="514" mass="57348">MFTPKAASNGQTEHDDGSDKTMPLPKEDVLASDDMPEKGETVGSIESDELQVPVPAHTTEAALMRRIDFRVVPFLSLLYLVAFLDRINISNARSFGLSSDLKLTGVQYNTCLTIFFVPYVFFEIPSNLLLKRFSPRVWLSICGMGFSACTVFQGLVHSYGGLLACRFFMGVFECGMFPGCFYLLGMWYRRADAQRRYSFFFSSTSLAGAFGGLLASAIGKMDHLHGHRGWRYIFWLEGAVGFAICFVFLFTFPSFPEQAKWLREDERAYIQARLKADQGNNAAERKITLRDVGVVMRDIKVILGGFMYFGLIVPAYGYAFFAPAIISTYHYGTIQTQLHAVPPWVCAAGLSMIVAFASDRARHRFLFVIGPICIALTGFAMLLAIHDNVHAEYAALFLICAGTYSAMPVIVCWYSMNLGGHHRRAIGIAWQIGFGNIGGIIATYAFVSTDSPRYTKGYSISFGFVCISAIASCLYAAILLMENRRREKTARNVGLTEYEKTELGDLNPDFRYML</sequence>
<dbReference type="FunFam" id="1.20.1250.20:FF:000034">
    <property type="entry name" value="MFS general substrate transporter"/>
    <property type="match status" value="1"/>
</dbReference>
<proteinExistence type="predicted"/>
<feature type="compositionally biased region" description="Basic and acidic residues" evidence="6">
    <location>
        <begin position="12"/>
        <end position="40"/>
    </location>
</feature>
<feature type="transmembrane region" description="Helical" evidence="7">
    <location>
        <begin position="306"/>
        <end position="329"/>
    </location>
</feature>
<evidence type="ECO:0000256" key="6">
    <source>
        <dbReference type="SAM" id="MobiDB-lite"/>
    </source>
</evidence>
<dbReference type="PANTHER" id="PTHR43791">
    <property type="entry name" value="PERMEASE-RELATED"/>
    <property type="match status" value="1"/>
</dbReference>
<dbReference type="Gene3D" id="1.20.1250.20">
    <property type="entry name" value="MFS general substrate transporter like domains"/>
    <property type="match status" value="2"/>
</dbReference>
<keyword evidence="4 7" id="KW-1133">Transmembrane helix</keyword>
<dbReference type="SUPFAM" id="SSF103473">
    <property type="entry name" value="MFS general substrate transporter"/>
    <property type="match status" value="1"/>
</dbReference>
<evidence type="ECO:0000259" key="8">
    <source>
        <dbReference type="PROSITE" id="PS50850"/>
    </source>
</evidence>
<keyword evidence="10" id="KW-1185">Reference proteome</keyword>
<feature type="transmembrane region" description="Helical" evidence="7">
    <location>
        <begin position="341"/>
        <end position="358"/>
    </location>
</feature>
<dbReference type="InterPro" id="IPR036259">
    <property type="entry name" value="MFS_trans_sf"/>
</dbReference>
<dbReference type="RefSeq" id="XP_014172125.1">
    <property type="nucleotide sequence ID" value="XM_014316650.1"/>
</dbReference>